<dbReference type="SMART" id="SM00228">
    <property type="entry name" value="PDZ"/>
    <property type="match status" value="1"/>
</dbReference>
<evidence type="ECO:0000313" key="3">
    <source>
        <dbReference type="EMBL" id="EUB64000.1"/>
    </source>
</evidence>
<proteinExistence type="predicted"/>
<dbReference type="Proteomes" id="UP000019149">
    <property type="component" value="Unassembled WGS sequence"/>
</dbReference>
<keyword evidence="4" id="KW-1185">Reference proteome</keyword>
<gene>
    <name evidence="3" type="ORF">EGR_01128</name>
</gene>
<dbReference type="CTD" id="36336843"/>
<dbReference type="Pfam" id="PF00595">
    <property type="entry name" value="PDZ"/>
    <property type="match status" value="1"/>
</dbReference>
<feature type="compositionally biased region" description="Low complexity" evidence="1">
    <location>
        <begin position="629"/>
        <end position="640"/>
    </location>
</feature>
<organism evidence="3 4">
    <name type="scientific">Echinococcus granulosus</name>
    <name type="common">Hydatid tapeworm</name>
    <dbReference type="NCBI Taxonomy" id="6210"/>
    <lineage>
        <taxon>Eukaryota</taxon>
        <taxon>Metazoa</taxon>
        <taxon>Spiralia</taxon>
        <taxon>Lophotrochozoa</taxon>
        <taxon>Platyhelminthes</taxon>
        <taxon>Cestoda</taxon>
        <taxon>Eucestoda</taxon>
        <taxon>Cyclophyllidea</taxon>
        <taxon>Taeniidae</taxon>
        <taxon>Echinococcus</taxon>
        <taxon>Echinococcus granulosus group</taxon>
    </lineage>
</organism>
<dbReference type="STRING" id="6210.W6UQM9"/>
<dbReference type="PROSITE" id="PS50106">
    <property type="entry name" value="PDZ"/>
    <property type="match status" value="1"/>
</dbReference>
<evidence type="ECO:0000256" key="1">
    <source>
        <dbReference type="SAM" id="MobiDB-lite"/>
    </source>
</evidence>
<dbReference type="PANTHER" id="PTHR19964:SF92">
    <property type="entry name" value="PATJ HOMOLOG"/>
    <property type="match status" value="1"/>
</dbReference>
<dbReference type="KEGG" id="egl:EGR_01128"/>
<feature type="compositionally biased region" description="Polar residues" evidence="1">
    <location>
        <begin position="749"/>
        <end position="771"/>
    </location>
</feature>
<dbReference type="OMA" id="AYNDIRL"/>
<dbReference type="Gene3D" id="3.10.20.90">
    <property type="entry name" value="Phosphatidylinositol 3-kinase Catalytic Subunit, Chain A, domain 1"/>
    <property type="match status" value="1"/>
</dbReference>
<comment type="caution">
    <text evidence="3">The sequence shown here is derived from an EMBL/GenBank/DDBJ whole genome shotgun (WGS) entry which is preliminary data.</text>
</comment>
<feature type="compositionally biased region" description="Low complexity" evidence="1">
    <location>
        <begin position="845"/>
        <end position="855"/>
    </location>
</feature>
<accession>W6UQM9</accession>
<dbReference type="GeneID" id="36336843"/>
<dbReference type="Gene3D" id="2.30.42.10">
    <property type="match status" value="1"/>
</dbReference>
<dbReference type="PANTHER" id="PTHR19964">
    <property type="entry name" value="MULTIPLE PDZ DOMAIN PROTEIN"/>
    <property type="match status" value="1"/>
</dbReference>
<name>W6UQM9_ECHGR</name>
<evidence type="ECO:0000259" key="2">
    <source>
        <dbReference type="PROSITE" id="PS50106"/>
    </source>
</evidence>
<protein>
    <submittedName>
        <fullName evidence="3">Ras-associating and dilute domain-containing protein</fullName>
    </submittedName>
</protein>
<dbReference type="SUPFAM" id="SSF50156">
    <property type="entry name" value="PDZ domain-like"/>
    <property type="match status" value="1"/>
</dbReference>
<reference evidence="3 4" key="1">
    <citation type="journal article" date="2013" name="Nat. Genet.">
        <title>The genome of the hydatid tapeworm Echinococcus granulosus.</title>
        <authorList>
            <person name="Zheng H."/>
            <person name="Zhang W."/>
            <person name="Zhang L."/>
            <person name="Zhang Z."/>
            <person name="Li J."/>
            <person name="Lu G."/>
            <person name="Zhu Y."/>
            <person name="Wang Y."/>
            <person name="Huang Y."/>
            <person name="Liu J."/>
            <person name="Kang H."/>
            <person name="Chen J."/>
            <person name="Wang L."/>
            <person name="Chen A."/>
            <person name="Yu S."/>
            <person name="Gao Z."/>
            <person name="Jin L."/>
            <person name="Gu W."/>
            <person name="Wang Z."/>
            <person name="Zhao L."/>
            <person name="Shi B."/>
            <person name="Wen H."/>
            <person name="Lin R."/>
            <person name="Jones M.K."/>
            <person name="Brejova B."/>
            <person name="Vinar T."/>
            <person name="Zhao G."/>
            <person name="McManus D.P."/>
            <person name="Chen Z."/>
            <person name="Zhou Y."/>
            <person name="Wang S."/>
        </authorList>
    </citation>
    <scope>NUCLEOTIDE SEQUENCE [LARGE SCALE GENOMIC DNA]</scope>
</reference>
<evidence type="ECO:0000313" key="4">
    <source>
        <dbReference type="Proteomes" id="UP000019149"/>
    </source>
</evidence>
<feature type="domain" description="PDZ" evidence="2">
    <location>
        <begin position="1333"/>
        <end position="1418"/>
    </location>
</feature>
<dbReference type="InterPro" id="IPR036034">
    <property type="entry name" value="PDZ_sf"/>
</dbReference>
<feature type="compositionally biased region" description="Acidic residues" evidence="1">
    <location>
        <begin position="830"/>
        <end position="844"/>
    </location>
</feature>
<dbReference type="InterPro" id="IPR001478">
    <property type="entry name" value="PDZ"/>
</dbReference>
<dbReference type="CDD" id="cd00136">
    <property type="entry name" value="PDZ_canonical"/>
    <property type="match status" value="1"/>
</dbReference>
<dbReference type="InterPro" id="IPR051342">
    <property type="entry name" value="PDZ_scaffold"/>
</dbReference>
<dbReference type="EMBL" id="APAU02000004">
    <property type="protein sequence ID" value="EUB64000.1"/>
    <property type="molecule type" value="Genomic_DNA"/>
</dbReference>
<dbReference type="RefSeq" id="XP_024355196.1">
    <property type="nucleotide sequence ID" value="XM_024490377.1"/>
</dbReference>
<feature type="region of interest" description="Disordered" evidence="1">
    <location>
        <begin position="616"/>
        <end position="666"/>
    </location>
</feature>
<sequence>MTYVSARLRVNLLIAYRSMRSKPMERRYTWSNPRLAQTCIKLRSWRVRPHMHIQALASAHCWLSKNILMSLIDLRRPPTSGKIRRIFHGSQSQVGHRKQSSPTIASQALPGLGRELSISEVGQLAGKTGRYLRIFCERVCPSAKFKTIFVQNDYTVGECIKRVVIQLSSEGSTVASQVNLFEVIGRLPANSKAISESGAVNDPGEVFSELNSRPLPPGENILNVFSLMAPAPGLCRRLELRTQPLSSAVTFPSRIRPRIHTTYDSISPSSQLTAPQCPFLLLIKGSRPESDLLVHSFSNICQGKLGEMTMGTSAYNDIRLYLSPEAGISRETMNINRDHYNGLRSPIRFIAKSHPVSTKSKAIRLCISSTYNVIQPEYPFTVILNWETLTDSNTFPINKSLEPGDILRIETLNLVYVFLFKDSETVAEHKLSLGFLTLPQLPSAGGKPPTGQNGSRSAARTARIDALVRKNSNLSNHSVGGPSILPTPSSVGVVVGTLFPRTSPKSGDSNWSEIGGILPDVGVAAGCFAHLLRSVVRHGLGTNGQNYVKHFNEDDVFREIKQALSMELEKLNRLASQHLTPAIWEATFCYYVAQYLSPGWLRSTVSLPSRIQVAERHRSSSRVRSADGNSNSSTTDSPSDVFNSPLQRPRQLYPANATAPDIGENYDPDFENLPMLSALRDKVAVEAEAVMNRAVQMSLKVASKGVTKICRLFSSSPGDETTRQIRDTQAALFDKLDWTGDAITQALSTRSQHSELPSNGATAIRLTQAQPYNGRDTSRGRRSTSTAKLETDGGDSSMDSSPRRNDSSVIDSDEEEEEATSPSGFSSLNCDDEMPLTPGEEEDTGFGSSATGGSTKGAQQWMESVFFCRFIIGLSKRIIEEFVENRALVINWETGTQVLNLVKALSKWMHNAGVQNYKEALQLLHDFARLMATPRQELLNMSWEQLRTKRPTLPPSLLYFLLKNYESGKAMQSARGWFTNDDNVLRESPIDAVNLYAKHWQEIGQLCSLSRFQRAEMAHRPPDPAKLFSTVQAKIAVDLFDRTLAEHRQVFRWNALLKGYRPPTSMLKDSGSVCSSGIRMNSSRLGSQLPDLIRLKHHGSSDSSDIRDFAELNAEVNGPKSHTFDTLDIPRPTLSFEGPSHSILTGRPYNSRRATASELGGVRRTDVQHVVPVPGGGFRSRVRAYELGASSPHLQDWSISGTTSLSRGRNCARRSALRSAGLFGSSLNISQSPDPLRRSQEAQRIRDDWSEFKKSLSHPTTPSTIEPDAETLNGSFSIHLPAVMIQSSQDFSNPPRRRREDSLSSFTDWNLRKSQQSLISVDLDRSIASSVINVQLDKVANETYGLKFVEGHMTRFGQLGIYVKSITPDTSASRADIKLGDRILAINGKDVTEMTFKETCDLLKDCISRVTLTIQRGLVENPDDLLCT</sequence>
<dbReference type="OrthoDB" id="10033291at2759"/>
<feature type="region of interest" description="Disordered" evidence="1">
    <location>
        <begin position="749"/>
        <end position="855"/>
    </location>
</feature>